<dbReference type="InterPro" id="IPR018085">
    <property type="entry name" value="Ura-DNA_Glyclase_AS"/>
</dbReference>
<evidence type="ECO:0000256" key="3">
    <source>
        <dbReference type="ARBA" id="ARBA00012030"/>
    </source>
</evidence>
<protein>
    <recommendedName>
        <fullName evidence="3 7">Uracil-DNA glycosylase</fullName>
        <shortName evidence="7">UDG</shortName>
        <ecNumber evidence="3 7">3.2.2.27</ecNumber>
    </recommendedName>
</protein>
<evidence type="ECO:0000256" key="9">
    <source>
        <dbReference type="RuleBase" id="RU003780"/>
    </source>
</evidence>
<dbReference type="EC" id="3.2.2.27" evidence="3 7"/>
<dbReference type="SMART" id="SM00986">
    <property type="entry name" value="UDG"/>
    <property type="match status" value="1"/>
</dbReference>
<gene>
    <name evidence="7" type="primary">UNG1</name>
    <name evidence="11" type="ORF">GPU96_10g19220</name>
</gene>
<dbReference type="SMART" id="SM00987">
    <property type="entry name" value="UreE_C"/>
    <property type="match status" value="1"/>
</dbReference>
<feature type="active site" description="Proton acceptor" evidence="7 8">
    <location>
        <position position="147"/>
    </location>
</feature>
<dbReference type="FunFam" id="3.40.470.10:FF:000001">
    <property type="entry name" value="Uracil-DNA glycosylase"/>
    <property type="match status" value="1"/>
</dbReference>
<dbReference type="NCBIfam" id="TIGR00628">
    <property type="entry name" value="ung"/>
    <property type="match status" value="1"/>
</dbReference>
<reference evidence="11" key="1">
    <citation type="submission" date="2021-05" db="EMBL/GenBank/DDBJ databases">
        <title>Encephalitozoon hellem ATCC 50604 Complete Genome.</title>
        <authorList>
            <person name="Mascarenhas dos Santos A.C."/>
            <person name="Julian A.T."/>
            <person name="Pombert J.-F."/>
        </authorList>
    </citation>
    <scope>NUCLEOTIDE SEQUENCE</scope>
    <source>
        <strain evidence="11">ATCC 50604</strain>
    </source>
</reference>
<keyword evidence="4 7" id="KW-0227">DNA damage</keyword>
<evidence type="ECO:0000256" key="7">
    <source>
        <dbReference type="HAMAP-Rule" id="MF_03166"/>
    </source>
</evidence>
<feature type="domain" description="Uracil-DNA glycosylase-like" evidence="10">
    <location>
        <begin position="132"/>
        <end position="292"/>
    </location>
</feature>
<dbReference type="Gene3D" id="3.40.470.10">
    <property type="entry name" value="Uracil-DNA glycosylase-like domain"/>
    <property type="match status" value="1"/>
</dbReference>
<dbReference type="InterPro" id="IPR002043">
    <property type="entry name" value="UDG_fam1"/>
</dbReference>
<dbReference type="GO" id="GO:0004844">
    <property type="term" value="F:uracil DNA N-glycosylase activity"/>
    <property type="evidence" value="ECO:0007669"/>
    <property type="project" value="UniProtKB-UniRule"/>
</dbReference>
<keyword evidence="5 7" id="KW-0378">Hydrolase</keyword>
<keyword evidence="7" id="KW-0539">Nucleus</keyword>
<evidence type="ECO:0000256" key="4">
    <source>
        <dbReference type="ARBA" id="ARBA00022763"/>
    </source>
</evidence>
<name>A0A9Q9CBE9_ENCHE</name>
<dbReference type="Proteomes" id="UP001059546">
    <property type="component" value="Chromosome X"/>
</dbReference>
<comment type="subcellular location">
    <subcellularLocation>
        <location evidence="7">Mitochondrion</location>
    </subcellularLocation>
    <subcellularLocation>
        <location evidence="7">Nucleus</location>
    </subcellularLocation>
</comment>
<comment type="function">
    <text evidence="7 9">Excises uracil residues from the DNA which can arise as a result of misincorporation of dUMP residues by DNA polymerase or due to deamination of cytosine.</text>
</comment>
<proteinExistence type="inferred from homology"/>
<dbReference type="PANTHER" id="PTHR11264">
    <property type="entry name" value="URACIL-DNA GLYCOSYLASE"/>
    <property type="match status" value="1"/>
</dbReference>
<dbReference type="PROSITE" id="PS00130">
    <property type="entry name" value="U_DNA_GLYCOSYLASE"/>
    <property type="match status" value="1"/>
</dbReference>
<dbReference type="InterPro" id="IPR036895">
    <property type="entry name" value="Uracil-DNA_glycosylase-like_sf"/>
</dbReference>
<dbReference type="NCBIfam" id="NF003592">
    <property type="entry name" value="PRK05254.1-5"/>
    <property type="match status" value="1"/>
</dbReference>
<organism evidence="11 12">
    <name type="scientific">Encephalitozoon hellem</name>
    <name type="common">Microsporidian parasite</name>
    <dbReference type="NCBI Taxonomy" id="27973"/>
    <lineage>
        <taxon>Eukaryota</taxon>
        <taxon>Fungi</taxon>
        <taxon>Fungi incertae sedis</taxon>
        <taxon>Microsporidia</taxon>
        <taxon>Unikaryonidae</taxon>
        <taxon>Encephalitozoon</taxon>
    </lineage>
</organism>
<evidence type="ECO:0000259" key="10">
    <source>
        <dbReference type="SMART" id="SM00986"/>
    </source>
</evidence>
<dbReference type="HAMAP" id="MF_00148">
    <property type="entry name" value="UDG"/>
    <property type="match status" value="1"/>
</dbReference>
<keyword evidence="6 7" id="KW-0234">DNA repair</keyword>
<evidence type="ECO:0000256" key="5">
    <source>
        <dbReference type="ARBA" id="ARBA00022801"/>
    </source>
</evidence>
<comment type="catalytic activity">
    <reaction evidence="1 7 9">
        <text>Hydrolyzes single-stranded DNA or mismatched double-stranded DNA and polynucleotides, releasing free uracil.</text>
        <dbReference type="EC" id="3.2.2.27"/>
    </reaction>
</comment>
<dbReference type="NCBIfam" id="NF003588">
    <property type="entry name" value="PRK05254.1-1"/>
    <property type="match status" value="1"/>
</dbReference>
<evidence type="ECO:0000256" key="1">
    <source>
        <dbReference type="ARBA" id="ARBA00001400"/>
    </source>
</evidence>
<dbReference type="CDD" id="cd10027">
    <property type="entry name" value="UDG-F1-like"/>
    <property type="match status" value="1"/>
</dbReference>
<keyword evidence="7" id="KW-0496">Mitochondrion</keyword>
<dbReference type="EMBL" id="CP075156">
    <property type="protein sequence ID" value="UTX44132.1"/>
    <property type="molecule type" value="Genomic_DNA"/>
</dbReference>
<evidence type="ECO:0000256" key="6">
    <source>
        <dbReference type="ARBA" id="ARBA00023204"/>
    </source>
</evidence>
<dbReference type="InterPro" id="IPR005122">
    <property type="entry name" value="Uracil-DNA_glycosylase-like"/>
</dbReference>
<comment type="similarity">
    <text evidence="2 7 9">Belongs to the uracil-DNA glycosylase (UDG) superfamily. UNG family.</text>
</comment>
<evidence type="ECO:0000256" key="8">
    <source>
        <dbReference type="PROSITE-ProRule" id="PRU10072"/>
    </source>
</evidence>
<dbReference type="Pfam" id="PF03167">
    <property type="entry name" value="UDG"/>
    <property type="match status" value="1"/>
</dbReference>
<sequence>MTVEQQKEVQGICINENLSNTEECKGNGPGKTSSVFNSKDGIGKRQMSLDDMFSKKKIVTAAVASKSQESDWVCEGCAKPCEYCRLEEKIDPRWRSHLRHEFGKDYFRGIKRFLHENRNHLPPIDKIFTFSSFFPLEATKVVIMGQDPYHNDNQAMGLSFSVPMGVPVPPSLKNIYLEINSDIEGFEIPSHGDLSKWAKRGVLLLNDVLTVTKNRPNSHAGIGWREFTSRILQTINEKCTNVVFMLWGRHAQAKGKFINRNRHLVLACGHPSPLSSNHFFGCKHFSKANKYLKDHGKSPIEWQV</sequence>
<dbReference type="AlphaFoldDB" id="A0A9Q9CBE9"/>
<evidence type="ECO:0000256" key="2">
    <source>
        <dbReference type="ARBA" id="ARBA00008184"/>
    </source>
</evidence>
<dbReference type="NCBIfam" id="NF003589">
    <property type="entry name" value="PRK05254.1-2"/>
    <property type="match status" value="1"/>
</dbReference>
<evidence type="ECO:0000313" key="12">
    <source>
        <dbReference type="Proteomes" id="UP001059546"/>
    </source>
</evidence>
<dbReference type="GO" id="GO:0005739">
    <property type="term" value="C:mitochondrion"/>
    <property type="evidence" value="ECO:0007669"/>
    <property type="project" value="UniProtKB-SubCell"/>
</dbReference>
<evidence type="ECO:0000313" key="11">
    <source>
        <dbReference type="EMBL" id="UTX44132.1"/>
    </source>
</evidence>
<dbReference type="SUPFAM" id="SSF52141">
    <property type="entry name" value="Uracil-DNA glycosylase-like"/>
    <property type="match status" value="1"/>
</dbReference>
<dbReference type="PANTHER" id="PTHR11264:SF0">
    <property type="entry name" value="URACIL-DNA GLYCOSYLASE"/>
    <property type="match status" value="1"/>
</dbReference>
<dbReference type="GO" id="GO:0005634">
    <property type="term" value="C:nucleus"/>
    <property type="evidence" value="ECO:0007669"/>
    <property type="project" value="UniProtKB-SubCell"/>
</dbReference>
<accession>A0A9Q9CBE9</accession>
<dbReference type="GO" id="GO:0097510">
    <property type="term" value="P:base-excision repair, AP site formation via deaminated base removal"/>
    <property type="evidence" value="ECO:0007669"/>
    <property type="project" value="TreeGrafter"/>
</dbReference>